<keyword evidence="2" id="KW-0472">Membrane</keyword>
<protein>
    <recommendedName>
        <fullName evidence="5">Bacteriophage tail tape measure N-terminal domain-containing protein</fullName>
    </recommendedName>
</protein>
<reference evidence="3 4" key="1">
    <citation type="submission" date="2020-05" db="EMBL/GenBank/DDBJ databases">
        <title>Genomic Encyclopedia of Type Strains, Phase IV (KMG-V): Genome sequencing to study the core and pangenomes of soil and plant-associated prokaryotes.</title>
        <authorList>
            <person name="Whitman W."/>
        </authorList>
    </citation>
    <scope>NUCLEOTIDE SEQUENCE [LARGE SCALE GENOMIC DNA]</scope>
    <source>
        <strain evidence="3 4">C29</strain>
    </source>
</reference>
<feature type="region of interest" description="Disordered" evidence="1">
    <location>
        <begin position="709"/>
        <end position="742"/>
    </location>
</feature>
<gene>
    <name evidence="3" type="ORF">HNQ01_000518</name>
</gene>
<dbReference type="Proteomes" id="UP001516061">
    <property type="component" value="Unassembled WGS sequence"/>
</dbReference>
<keyword evidence="2" id="KW-1133">Transmembrane helix</keyword>
<evidence type="ECO:0000313" key="4">
    <source>
        <dbReference type="Proteomes" id="UP001516061"/>
    </source>
</evidence>
<name>A0ABX2FXQ9_9BURK</name>
<dbReference type="RefSeq" id="WP_173803773.1">
    <property type="nucleotide sequence ID" value="NZ_JABSNM010000002.1"/>
</dbReference>
<keyword evidence="4" id="KW-1185">Reference proteome</keyword>
<evidence type="ECO:0008006" key="5">
    <source>
        <dbReference type="Google" id="ProtNLM"/>
    </source>
</evidence>
<evidence type="ECO:0000256" key="2">
    <source>
        <dbReference type="SAM" id="Phobius"/>
    </source>
</evidence>
<sequence>MARDLRFRLLIDNSQFLAAAAQAGQGVAGMGRQIVDGGRNASGALDGITDAARRLGPGVQQGAATATQGLRQTAGVAATAAQALQQTAAAGDTIGRSLAQGAAQGGQALQQTATAAQAVAQATGRMRDETGRFVSTAAQAGQAGGQAMQQTAAGAERATTAIAGTERAARTTAVSLREIAGGALAFGAVTAAANQAFDAIGKIPKDGIKFAMDVEVSQLGMAGVFSSILEVDGKAIAFDQSMQLAEGSIRRLQKAAAETASSSGELIDTFQAMVGPALAAGMTIEQVEKAVVVGVNAVKTQGLAGAQIKQELRDIIGGGDITAASSIATMLGITDADIAKAKASAEGLFGFVMQRMSGFSESADRYKTTLRGAMEGLQEEVTQASAQAMAPAVDAAKDAVQQISAALDTGGARNVLAGVGEGIAATISVMTSAVGVAQQYGGAIMGIAAAYAAIKVGTVASQFAAATTAKMASADASRLAAVQALLAAEADDKAVMSSRAQLAAVLAEQRAKVQALMTEQALTAAKLRTAEASAAQLTGMQRLHAIETQVLPLRQQHAQQTAALEQGQERLTRATNASSMALRAMGGVFNALGGWVGIAITAFTIIIGKMASARAEAERMGEAGASKVAIDRMEATVKAGGVASQRDLGKAQSALEAAKDEYDEALAKLNRPRGIYDRDTTEDKAAVDKAKERIFALTGAVARGEASIARANPTPKPGDINLAAGTSAKGLEKTGEKLQTRDGIIEAGQQRLQTLER</sequence>
<evidence type="ECO:0000313" key="3">
    <source>
        <dbReference type="EMBL" id="NRT54808.1"/>
    </source>
</evidence>
<proteinExistence type="predicted"/>
<feature type="compositionally biased region" description="Basic and acidic residues" evidence="1">
    <location>
        <begin position="730"/>
        <end position="742"/>
    </location>
</feature>
<evidence type="ECO:0000256" key="1">
    <source>
        <dbReference type="SAM" id="MobiDB-lite"/>
    </source>
</evidence>
<accession>A0ABX2FXQ9</accession>
<organism evidence="3 4">
    <name type="scientific">Sphaerotilus uruguayifluvii</name>
    <dbReference type="NCBI Taxonomy" id="2735897"/>
    <lineage>
        <taxon>Bacteria</taxon>
        <taxon>Pseudomonadati</taxon>
        <taxon>Pseudomonadota</taxon>
        <taxon>Betaproteobacteria</taxon>
        <taxon>Burkholderiales</taxon>
        <taxon>Sphaerotilaceae</taxon>
        <taxon>Sphaerotilus</taxon>
    </lineage>
</organism>
<comment type="caution">
    <text evidence="3">The sequence shown here is derived from an EMBL/GenBank/DDBJ whole genome shotgun (WGS) entry which is preliminary data.</text>
</comment>
<feature type="transmembrane region" description="Helical" evidence="2">
    <location>
        <begin position="588"/>
        <end position="611"/>
    </location>
</feature>
<dbReference type="EMBL" id="JABSNM010000002">
    <property type="protein sequence ID" value="NRT54808.1"/>
    <property type="molecule type" value="Genomic_DNA"/>
</dbReference>
<keyword evidence="2" id="KW-0812">Transmembrane</keyword>